<feature type="chain" id="PRO_5047016550" evidence="1">
    <location>
        <begin position="34"/>
        <end position="768"/>
    </location>
</feature>
<evidence type="ECO:0000313" key="4">
    <source>
        <dbReference type="Proteomes" id="UP001519887"/>
    </source>
</evidence>
<comment type="caution">
    <text evidence="3">The sequence shown here is derived from an EMBL/GenBank/DDBJ whole genome shotgun (WGS) entry which is preliminary data.</text>
</comment>
<name>A0ABS7BYW3_9BACL</name>
<reference evidence="3 4" key="1">
    <citation type="submission" date="2021-07" db="EMBL/GenBank/DDBJ databases">
        <title>Paenibacillus radiodurans sp. nov., isolated from the southeastern edge of Tengger Desert.</title>
        <authorList>
            <person name="Zhang G."/>
        </authorList>
    </citation>
    <scope>NUCLEOTIDE SEQUENCE [LARGE SCALE GENOMIC DNA]</scope>
    <source>
        <strain evidence="3 4">CCM 7311</strain>
    </source>
</reference>
<dbReference type="Pfam" id="PF00395">
    <property type="entry name" value="SLH"/>
    <property type="match status" value="3"/>
</dbReference>
<dbReference type="PANTHER" id="PTHR35333:SF3">
    <property type="entry name" value="BETA-LACTAMASE-TYPE TRANSPEPTIDASE FOLD CONTAINING PROTEIN"/>
    <property type="match status" value="1"/>
</dbReference>
<keyword evidence="1" id="KW-0732">Signal</keyword>
<dbReference type="InterPro" id="IPR045155">
    <property type="entry name" value="Beta-lactam_cat"/>
</dbReference>
<dbReference type="Gene3D" id="3.40.710.10">
    <property type="entry name" value="DD-peptidase/beta-lactamase superfamily"/>
    <property type="match status" value="2"/>
</dbReference>
<dbReference type="InterPro" id="IPR001119">
    <property type="entry name" value="SLH_dom"/>
</dbReference>
<proteinExistence type="predicted"/>
<feature type="domain" description="SLH" evidence="2">
    <location>
        <begin position="587"/>
        <end position="650"/>
    </location>
</feature>
<accession>A0ABS7BYW3</accession>
<dbReference type="GO" id="GO:0016787">
    <property type="term" value="F:hydrolase activity"/>
    <property type="evidence" value="ECO:0007669"/>
    <property type="project" value="UniProtKB-KW"/>
</dbReference>
<evidence type="ECO:0000313" key="3">
    <source>
        <dbReference type="EMBL" id="MBW7453848.1"/>
    </source>
</evidence>
<organism evidence="3 4">
    <name type="scientific">Paenibacillus sepulcri</name>
    <dbReference type="NCBI Taxonomy" id="359917"/>
    <lineage>
        <taxon>Bacteria</taxon>
        <taxon>Bacillati</taxon>
        <taxon>Bacillota</taxon>
        <taxon>Bacilli</taxon>
        <taxon>Bacillales</taxon>
        <taxon>Paenibacillaceae</taxon>
        <taxon>Paenibacillus</taxon>
    </lineage>
</organism>
<feature type="domain" description="SLH" evidence="2">
    <location>
        <begin position="651"/>
        <end position="710"/>
    </location>
</feature>
<keyword evidence="3" id="KW-0378">Hydrolase</keyword>
<gene>
    <name evidence="3" type="ORF">K0U00_07340</name>
</gene>
<protein>
    <submittedName>
        <fullName evidence="3">Serine hydrolase</fullName>
    </submittedName>
</protein>
<dbReference type="Pfam" id="PF13354">
    <property type="entry name" value="Beta-lactamase2"/>
    <property type="match status" value="2"/>
</dbReference>
<feature type="domain" description="SLH" evidence="2">
    <location>
        <begin position="713"/>
        <end position="768"/>
    </location>
</feature>
<evidence type="ECO:0000256" key="1">
    <source>
        <dbReference type="SAM" id="SignalP"/>
    </source>
</evidence>
<dbReference type="InterPro" id="IPR000871">
    <property type="entry name" value="Beta-lactam_class-A"/>
</dbReference>
<feature type="signal peptide" evidence="1">
    <location>
        <begin position="1"/>
        <end position="33"/>
    </location>
</feature>
<dbReference type="PANTHER" id="PTHR35333">
    <property type="entry name" value="BETA-LACTAMASE"/>
    <property type="match status" value="1"/>
</dbReference>
<dbReference type="RefSeq" id="WP_210037877.1">
    <property type="nucleotide sequence ID" value="NZ_JBHLVU010000022.1"/>
</dbReference>
<evidence type="ECO:0000259" key="2">
    <source>
        <dbReference type="PROSITE" id="PS51272"/>
    </source>
</evidence>
<keyword evidence="4" id="KW-1185">Reference proteome</keyword>
<dbReference type="InterPro" id="IPR012338">
    <property type="entry name" value="Beta-lactam/transpept-like"/>
</dbReference>
<sequence length="768" mass="83013">MRTFKFPAFKICLSVFLAATLLLAQISPLQVSAEAQTPLWPSLKTVLQPIIDSAAKQGIQVSVGVKDLSGTYDNQEILLGSPDKYYAASTIKMAIVALLMQEVEAGRLRLEDKLTVNSDVVVGGSGTLKNEKFPQDITIERLARLMIVQSDNTATNVLIDLLTFEKINALIDNLGFDVMQLGRKMLTPAKSPAEDNYVNAAELLALLDMLYSGSLVSDKSREQIITWMKGQEVKTKFGAALPGKPIAHKTGELGDVSHDIGYFLEPGKEIAIVVLTKITKPEDAGKAQELGNPIVQRVARAVYNYLLDNPSPAPSPDSWPALILTVSPIIEAAAKNGIRVSVGLKDLSTSQGSRELLLGSHQSYAPASTIKMALVSALMQEVDDGQLSLDQKVTVDPEDVVGGTGSLQNEKFPQDVTIERLARLMITQSDNTATNVLIDAVGLDKVDALMNQLGLKVMHLGRKMFAAAPTPAQDNYIDASDLAALLEKIYKGDFLSGKSRDQIITWMKAQEVKTKFGAALSGLPIAHKTGENGNVTHDSGYFLIPGREVAIAVMTEVTTTSSFDEAQTIGNPVVQEIARAVYHTIAFDSVYTDVNAGHWARSYIEAAAAASLVKGTSESTFSPERLVTRAEFVSMLVRAFGLKPSIGLPTFVDVAADSWFAADVAAAQETGIANGQTDHVFNPSAPISRTEMVSMIIRAYEYENGSVTGFLENLPYKDINHIPAWSKNAVLKTQYLGLINGYEDGTFRPSGNVTRAEAVKSLVYSRIK</sequence>
<dbReference type="SUPFAM" id="SSF56601">
    <property type="entry name" value="beta-lactamase/transpeptidase-like"/>
    <property type="match status" value="2"/>
</dbReference>
<dbReference type="PROSITE" id="PS51272">
    <property type="entry name" value="SLH"/>
    <property type="match status" value="3"/>
</dbReference>
<dbReference type="Proteomes" id="UP001519887">
    <property type="component" value="Unassembled WGS sequence"/>
</dbReference>
<dbReference type="EMBL" id="JAHZIK010000123">
    <property type="protein sequence ID" value="MBW7453848.1"/>
    <property type="molecule type" value="Genomic_DNA"/>
</dbReference>